<evidence type="ECO:0000313" key="2">
    <source>
        <dbReference type="Proteomes" id="UP000422569"/>
    </source>
</evidence>
<protein>
    <submittedName>
        <fullName evidence="1">Replication protein</fullName>
    </submittedName>
</protein>
<organism evidence="1 2">
    <name type="scientific">Methylocystis parvus</name>
    <dbReference type="NCBI Taxonomy" id="134"/>
    <lineage>
        <taxon>Bacteria</taxon>
        <taxon>Pseudomonadati</taxon>
        <taxon>Pseudomonadota</taxon>
        <taxon>Alphaproteobacteria</taxon>
        <taxon>Hyphomicrobiales</taxon>
        <taxon>Methylocystaceae</taxon>
        <taxon>Methylocystis</taxon>
    </lineage>
</organism>
<evidence type="ECO:0000313" key="1">
    <source>
        <dbReference type="EMBL" id="QGM98634.1"/>
    </source>
</evidence>
<dbReference type="Pfam" id="PF05908">
    <property type="entry name" value="Gamma_PGA_hydro"/>
    <property type="match status" value="1"/>
</dbReference>
<reference evidence="1 2" key="1">
    <citation type="submission" date="2019-09" db="EMBL/GenBank/DDBJ databases">
        <title>Isolation and complete genome sequencing of Methylocystis species.</title>
        <authorList>
            <person name="Rumah B.L."/>
            <person name="Stead C.E."/>
            <person name="Stevens B.C."/>
            <person name="Minton N.P."/>
            <person name="Grosse-Honebrink A."/>
            <person name="Zhang Y."/>
        </authorList>
    </citation>
    <scope>NUCLEOTIDE SEQUENCE [LARGE SCALE GENOMIC DNA]</scope>
    <source>
        <strain evidence="1 2">BRCS2</strain>
    </source>
</reference>
<keyword evidence="2" id="KW-1185">Reference proteome</keyword>
<dbReference type="AlphaFoldDB" id="A0A6B8M410"/>
<dbReference type="Proteomes" id="UP000422569">
    <property type="component" value="Chromosome"/>
</dbReference>
<sequence>MPMRNRCSGEGFMVMRTHPFHAAAPLSAKERLRYLRHMADQYQSFAALAAREIEGVHYRVHVAERPSPIAVVAPHGGWIEPGTSHVATAIAGADYSLYRFDSLARRARENTMHITSTRFDEPRALALIAASEIVLAIHGRRNGDDNAAIWVGGRHEALRDEICAALSEGGFTAKAVGEGHPLSGCDPANICNRGRSGAGVQIEMPKALRLELLFARPRLALLAKAVRAGLAARS</sequence>
<dbReference type="EMBL" id="CP044331">
    <property type="protein sequence ID" value="QGM98634.1"/>
    <property type="molecule type" value="Genomic_DNA"/>
</dbReference>
<proteinExistence type="predicted"/>
<name>A0A6B8M410_9HYPH</name>
<dbReference type="Gene3D" id="3.40.630.100">
    <property type="entry name" value="Poly-gamma-glutamate hydrolase, zinc-binding motif"/>
    <property type="match status" value="1"/>
</dbReference>
<dbReference type="InterPro" id="IPR038128">
    <property type="entry name" value="Gamma_PGA_hydro_sf"/>
</dbReference>
<gene>
    <name evidence="1" type="ORF">F7D14_14880</name>
</gene>
<dbReference type="KEGG" id="mpar:F7D14_14880"/>
<accession>A0A6B8M410</accession>
<dbReference type="InterPro" id="IPR008585">
    <property type="entry name" value="Gamma_PGA_hydro"/>
</dbReference>